<accession>A0A5C7FKD4</accession>
<comment type="caution">
    <text evidence="2">The sequence shown here is derived from an EMBL/GenBank/DDBJ whole genome shotgun (WGS) entry which is preliminary data.</text>
</comment>
<feature type="transmembrane region" description="Helical" evidence="1">
    <location>
        <begin position="16"/>
        <end position="34"/>
    </location>
</feature>
<evidence type="ECO:0000256" key="1">
    <source>
        <dbReference type="SAM" id="Phobius"/>
    </source>
</evidence>
<proteinExistence type="predicted"/>
<reference evidence="2 3" key="1">
    <citation type="submission" date="2019-08" db="EMBL/GenBank/DDBJ databases">
        <title>Lewinella sp. strain SSH13 Genome sequencing and assembly.</title>
        <authorList>
            <person name="Kim I."/>
        </authorList>
    </citation>
    <scope>NUCLEOTIDE SEQUENCE [LARGE SCALE GENOMIC DNA]</scope>
    <source>
        <strain evidence="2 3">SSH13</strain>
    </source>
</reference>
<keyword evidence="1" id="KW-0812">Transmembrane</keyword>
<evidence type="ECO:0000313" key="3">
    <source>
        <dbReference type="Proteomes" id="UP000321907"/>
    </source>
</evidence>
<evidence type="ECO:0000313" key="2">
    <source>
        <dbReference type="EMBL" id="TXF90406.1"/>
    </source>
</evidence>
<dbReference type="Proteomes" id="UP000321907">
    <property type="component" value="Unassembled WGS sequence"/>
</dbReference>
<keyword evidence="3" id="KW-1185">Reference proteome</keyword>
<dbReference type="EMBL" id="VOXD01000007">
    <property type="protein sequence ID" value="TXF90406.1"/>
    <property type="molecule type" value="Genomic_DNA"/>
</dbReference>
<gene>
    <name evidence="2" type="ORF">FUA23_06340</name>
</gene>
<name>A0A5C7FKD4_9BACT</name>
<protein>
    <submittedName>
        <fullName evidence="2">Uncharacterized protein</fullName>
    </submittedName>
</protein>
<keyword evidence="1" id="KW-1133">Transmembrane helix</keyword>
<keyword evidence="1" id="KW-0472">Membrane</keyword>
<dbReference type="AlphaFoldDB" id="A0A5C7FKD4"/>
<organism evidence="2 3">
    <name type="scientific">Neolewinella aurantiaca</name>
    <dbReference type="NCBI Taxonomy" id="2602767"/>
    <lineage>
        <taxon>Bacteria</taxon>
        <taxon>Pseudomonadati</taxon>
        <taxon>Bacteroidota</taxon>
        <taxon>Saprospiria</taxon>
        <taxon>Saprospirales</taxon>
        <taxon>Lewinellaceae</taxon>
        <taxon>Neolewinella</taxon>
    </lineage>
</organism>
<dbReference type="RefSeq" id="WP_147929888.1">
    <property type="nucleotide sequence ID" value="NZ_VOXD01000007.1"/>
</dbReference>
<sequence>MKPIKFQELSFNGSNAPWLVLMVTGIVFIMLNLFEVFSFMDPTVLKFLNAGSYLLAFSVHVRPFLYRNYVEWNKRGIVIRVNSFFGVNFSFADVKSIDYSDDAYRIYTHKGGSPKTIQLAGIEAGSRNRLKEVLQQYVR</sequence>
<dbReference type="OrthoDB" id="1433813at2"/>